<protein>
    <submittedName>
        <fullName evidence="3">62 kDa structural protein</fullName>
    </submittedName>
</protein>
<keyword evidence="4" id="KW-1185">Reference proteome</keyword>
<dbReference type="Proteomes" id="UP000000993">
    <property type="component" value="Segment"/>
</dbReference>
<gene>
    <name evidence="3" type="ORF">JL001p60</name>
</gene>
<organism evidence="3 4">
    <name type="scientific">Alphaproteobacteria phage PhiJL001</name>
    <dbReference type="NCBI Taxonomy" id="2681607"/>
    <lineage>
        <taxon>Viruses</taxon>
        <taxon>Duplodnaviria</taxon>
        <taxon>Heunggongvirae</taxon>
        <taxon>Uroviricota</taxon>
        <taxon>Caudoviricetes</taxon>
        <taxon>Mesyanzhinovviridae</taxon>
        <taxon>Keylargovirus</taxon>
        <taxon>Keylargovirus JL001</taxon>
    </lineage>
</organism>
<evidence type="ECO:0000313" key="4">
    <source>
        <dbReference type="Proteomes" id="UP000000993"/>
    </source>
</evidence>
<dbReference type="EMBL" id="AY576273">
    <property type="protein sequence ID" value="AAT69536.1"/>
    <property type="molecule type" value="Genomic_DNA"/>
</dbReference>
<feature type="compositionally biased region" description="Basic and acidic residues" evidence="1">
    <location>
        <begin position="22"/>
        <end position="34"/>
    </location>
</feature>
<sequence length="519" mass="57713">MGVDSKHPLYTDNLDQWTQVRDTHEGQHQVKEKGGVYLPPTSGMQQDGMNSANDPGWKQYDAYRLRAVVPDIVRDAVEAMIGVMHHKPPVIELPATMEPLREKATLRNESLEMLLRRINEEQLITGRLGLLTDMPKAPSQSDQRVQASGPSTTINDLPYIALYTAEAIINWDKGRSDGIQIQNLNLVVLDESEYERDKDFEWVWQEKYRVLILGEAEVNEPQGQGVYSVGVFRDNQFTFSQGEMVTPSHRGTTLQMIPFTFINSCDIVPEPDQPPLLGLSNLVLTIYRGEADYRQSLFNQGQDTLVTIGANLQDEQARVGANARLDLPTDADAKYIGVDSSGLSEQREALTNDYNRAAQKGGQLLDSVSRERESGEALTVRVAARTATLNQIAITGAFGLQQTLRHIATWIGANPEEVVVTPNLDFVDNTFAPADLVQIMAAKNVGAPISYETIHMWLQNMDVTELDFEEEIRKIQEEDASLDLGMSNPDDLEEDDDDDGDEDDGSEDDGGSDQTGDDE</sequence>
<dbReference type="InterPro" id="IPR025129">
    <property type="entry name" value="DUF4055"/>
</dbReference>
<evidence type="ECO:0000256" key="1">
    <source>
        <dbReference type="SAM" id="MobiDB-lite"/>
    </source>
</evidence>
<proteinExistence type="predicted"/>
<reference evidence="3 4" key="1">
    <citation type="journal article" date="2005" name="Appl. Environ. Microbiol.">
        <title>Genomic analysis of bacteriophage PhiJL001: insights into its interaction with a sponge-associated alpha-proteobacterium.</title>
        <authorList>
            <person name="Lohr J.E."/>
            <person name="Chen F."/>
            <person name="Hill R.T."/>
        </authorList>
    </citation>
    <scope>NUCLEOTIDE SEQUENCE</scope>
</reference>
<feature type="region of interest" description="Disordered" evidence="1">
    <location>
        <begin position="22"/>
        <end position="53"/>
    </location>
</feature>
<dbReference type="GeneID" id="3342397"/>
<feature type="domain" description="DUF4055" evidence="2">
    <location>
        <begin position="275"/>
        <end position="411"/>
    </location>
</feature>
<dbReference type="KEGG" id="vg:3342397"/>
<evidence type="ECO:0000259" key="2">
    <source>
        <dbReference type="Pfam" id="PF13264"/>
    </source>
</evidence>
<feature type="region of interest" description="Disordered" evidence="1">
    <location>
        <begin position="476"/>
        <end position="519"/>
    </location>
</feature>
<accession>Q5DN45</accession>
<feature type="compositionally biased region" description="Polar residues" evidence="1">
    <location>
        <begin position="42"/>
        <end position="53"/>
    </location>
</feature>
<feature type="compositionally biased region" description="Acidic residues" evidence="1">
    <location>
        <begin position="490"/>
        <end position="519"/>
    </location>
</feature>
<name>Q5DN45_9CAUD</name>
<evidence type="ECO:0000313" key="3">
    <source>
        <dbReference type="EMBL" id="AAT69536.1"/>
    </source>
</evidence>
<dbReference type="RefSeq" id="YP_223984.1">
    <property type="nucleotide sequence ID" value="NC_006938.1"/>
</dbReference>
<dbReference type="Pfam" id="PF13264">
    <property type="entry name" value="DUF4055"/>
    <property type="match status" value="1"/>
</dbReference>